<organism evidence="2 3">
    <name type="scientific">Marasmius tenuissimus</name>
    <dbReference type="NCBI Taxonomy" id="585030"/>
    <lineage>
        <taxon>Eukaryota</taxon>
        <taxon>Fungi</taxon>
        <taxon>Dikarya</taxon>
        <taxon>Basidiomycota</taxon>
        <taxon>Agaricomycotina</taxon>
        <taxon>Agaricomycetes</taxon>
        <taxon>Agaricomycetidae</taxon>
        <taxon>Agaricales</taxon>
        <taxon>Marasmiineae</taxon>
        <taxon>Marasmiaceae</taxon>
        <taxon>Marasmius</taxon>
    </lineage>
</organism>
<evidence type="ECO:0000256" key="1">
    <source>
        <dbReference type="SAM" id="SignalP"/>
    </source>
</evidence>
<keyword evidence="3" id="KW-1185">Reference proteome</keyword>
<evidence type="ECO:0000313" key="2">
    <source>
        <dbReference type="EMBL" id="KAL0067055.1"/>
    </source>
</evidence>
<sequence length="239" mass="25539">MQFTILAAALATLASLSNASPIGQRDVYVPPIISPDAYTEWVVGTVVNVTWDNSNPPTMIGNRASVQLNKANPSSIVGTLVRDFDLRTGWVEVTVPNVEPAEDYIITLFGDSGNRSPPFSIVANETETETKRSNPVARDVWNPRITSPTAGAEWVSGSTVTVTWDTSDAPELISNGGAVRLNKAGWGGQYLKESRSFDLRSGSVDVVVPDVEPGTDYSITLFGDSGNMSGDFTIVKADA</sequence>
<feature type="chain" id="PRO_5046106251" description="Ser-Thr-rich glycosyl-phosphatidyl-inositol-anchored membrane family-domain-containing protein" evidence="1">
    <location>
        <begin position="20"/>
        <end position="239"/>
    </location>
</feature>
<feature type="signal peptide" evidence="1">
    <location>
        <begin position="1"/>
        <end position="19"/>
    </location>
</feature>
<accession>A0ABR3A0L6</accession>
<evidence type="ECO:0000313" key="3">
    <source>
        <dbReference type="Proteomes" id="UP001437256"/>
    </source>
</evidence>
<proteinExistence type="predicted"/>
<name>A0ABR3A0L6_9AGAR</name>
<dbReference type="EMBL" id="JBBXMP010000029">
    <property type="protein sequence ID" value="KAL0067055.1"/>
    <property type="molecule type" value="Genomic_DNA"/>
</dbReference>
<gene>
    <name evidence="2" type="ORF">AAF712_005839</name>
</gene>
<protein>
    <recommendedName>
        <fullName evidence="4">Ser-Thr-rich glycosyl-phosphatidyl-inositol-anchored membrane family-domain-containing protein</fullName>
    </recommendedName>
</protein>
<reference evidence="2 3" key="1">
    <citation type="submission" date="2024-05" db="EMBL/GenBank/DDBJ databases">
        <title>A draft genome resource for the thread blight pathogen Marasmius tenuissimus strain MS-2.</title>
        <authorList>
            <person name="Yulfo-Soto G.E."/>
            <person name="Baruah I.K."/>
            <person name="Amoako-Attah I."/>
            <person name="Bukari Y."/>
            <person name="Meinhardt L.W."/>
            <person name="Bailey B.A."/>
            <person name="Cohen S.P."/>
        </authorList>
    </citation>
    <scope>NUCLEOTIDE SEQUENCE [LARGE SCALE GENOMIC DNA]</scope>
    <source>
        <strain evidence="2 3">MS-2</strain>
    </source>
</reference>
<comment type="caution">
    <text evidence="2">The sequence shown here is derived from an EMBL/GenBank/DDBJ whole genome shotgun (WGS) entry which is preliminary data.</text>
</comment>
<dbReference type="Proteomes" id="UP001437256">
    <property type="component" value="Unassembled WGS sequence"/>
</dbReference>
<keyword evidence="1" id="KW-0732">Signal</keyword>
<evidence type="ECO:0008006" key="4">
    <source>
        <dbReference type="Google" id="ProtNLM"/>
    </source>
</evidence>